<evidence type="ECO:0000256" key="5">
    <source>
        <dbReference type="ARBA" id="ARBA00022723"/>
    </source>
</evidence>
<dbReference type="InterPro" id="IPR036206">
    <property type="entry name" value="ThiamineP_synth_sf"/>
</dbReference>
<dbReference type="PANTHER" id="PTHR20857">
    <property type="entry name" value="THIAMINE-PHOSPHATE PYROPHOSPHORYLASE"/>
    <property type="match status" value="1"/>
</dbReference>
<dbReference type="GO" id="GO:0009228">
    <property type="term" value="P:thiamine biosynthetic process"/>
    <property type="evidence" value="ECO:0007669"/>
    <property type="project" value="UniProtKB-KW"/>
</dbReference>
<keyword evidence="7" id="KW-0784">Thiamine biosynthesis</keyword>
<comment type="catalytic activity">
    <reaction evidence="8">
        <text>4-methyl-5-(2-phosphooxyethyl)-thiazole + 4-amino-2-methyl-5-(diphosphooxymethyl)pyrimidine + H(+) = thiamine phosphate + diphosphate</text>
        <dbReference type="Rhea" id="RHEA:22328"/>
        <dbReference type="ChEBI" id="CHEBI:15378"/>
        <dbReference type="ChEBI" id="CHEBI:33019"/>
        <dbReference type="ChEBI" id="CHEBI:37575"/>
        <dbReference type="ChEBI" id="CHEBI:57841"/>
        <dbReference type="ChEBI" id="CHEBI:58296"/>
        <dbReference type="EC" id="2.5.1.3"/>
    </reaction>
</comment>
<dbReference type="InterPro" id="IPR034291">
    <property type="entry name" value="TMP_synthase"/>
</dbReference>
<dbReference type="NCBIfam" id="TIGR00693">
    <property type="entry name" value="thiE"/>
    <property type="match status" value="1"/>
</dbReference>
<dbReference type="Pfam" id="PF02581">
    <property type="entry name" value="TMP-TENI"/>
    <property type="match status" value="1"/>
</dbReference>
<dbReference type="AlphaFoldDB" id="A0A3B1A2C3"/>
<dbReference type="GO" id="GO:0046872">
    <property type="term" value="F:metal ion binding"/>
    <property type="evidence" value="ECO:0007669"/>
    <property type="project" value="UniProtKB-KW"/>
</dbReference>
<evidence type="ECO:0000256" key="6">
    <source>
        <dbReference type="ARBA" id="ARBA00022842"/>
    </source>
</evidence>
<gene>
    <name evidence="13" type="ORF">MNBD_GAMMA23-693</name>
</gene>
<evidence type="ECO:0000256" key="2">
    <source>
        <dbReference type="ARBA" id="ARBA00005165"/>
    </source>
</evidence>
<evidence type="ECO:0000256" key="7">
    <source>
        <dbReference type="ARBA" id="ARBA00022977"/>
    </source>
</evidence>
<accession>A0A3B1A2C3</accession>
<evidence type="ECO:0000256" key="4">
    <source>
        <dbReference type="ARBA" id="ARBA00022679"/>
    </source>
</evidence>
<evidence type="ECO:0000256" key="8">
    <source>
        <dbReference type="ARBA" id="ARBA00047334"/>
    </source>
</evidence>
<comment type="pathway">
    <text evidence="2">Cofactor biosynthesis; thiamine diphosphate biosynthesis; thiamine phosphate from 4-amino-2-methyl-5-diphosphomethylpyrimidine and 4-methyl-5-(2-phosphoethyl)-thiazole: step 1/1.</text>
</comment>
<evidence type="ECO:0000256" key="10">
    <source>
        <dbReference type="ARBA" id="ARBA00047883"/>
    </source>
</evidence>
<comment type="cofactor">
    <cofactor evidence="1">
        <name>Mg(2+)</name>
        <dbReference type="ChEBI" id="CHEBI:18420"/>
    </cofactor>
</comment>
<proteinExistence type="inferred from homology"/>
<dbReference type="PANTHER" id="PTHR20857:SF15">
    <property type="entry name" value="THIAMINE-PHOSPHATE SYNTHASE"/>
    <property type="match status" value="1"/>
</dbReference>
<feature type="domain" description="Thiamine phosphate synthase/TenI" evidence="12">
    <location>
        <begin position="9"/>
        <end position="189"/>
    </location>
</feature>
<dbReference type="EMBL" id="UOFT01000034">
    <property type="protein sequence ID" value="VAW93727.1"/>
    <property type="molecule type" value="Genomic_DNA"/>
</dbReference>
<protein>
    <recommendedName>
        <fullName evidence="3">thiamine phosphate synthase</fullName>
        <ecNumber evidence="3">2.5.1.3</ecNumber>
    </recommendedName>
</protein>
<dbReference type="InterPro" id="IPR013785">
    <property type="entry name" value="Aldolase_TIM"/>
</dbReference>
<dbReference type="FunFam" id="3.20.20.70:FF:000096">
    <property type="entry name" value="Thiamine-phosphate synthase"/>
    <property type="match status" value="1"/>
</dbReference>
<dbReference type="GO" id="GO:0004789">
    <property type="term" value="F:thiamine-phosphate diphosphorylase activity"/>
    <property type="evidence" value="ECO:0007669"/>
    <property type="project" value="UniProtKB-EC"/>
</dbReference>
<reference evidence="13" key="1">
    <citation type="submission" date="2018-06" db="EMBL/GenBank/DDBJ databases">
        <authorList>
            <person name="Zhirakovskaya E."/>
        </authorList>
    </citation>
    <scope>NUCLEOTIDE SEQUENCE</scope>
</reference>
<dbReference type="SUPFAM" id="SSF51391">
    <property type="entry name" value="Thiamin phosphate synthase"/>
    <property type="match status" value="1"/>
</dbReference>
<feature type="coiled-coil region" evidence="11">
    <location>
        <begin position="36"/>
        <end position="66"/>
    </location>
</feature>
<dbReference type="GO" id="GO:0009229">
    <property type="term" value="P:thiamine diphosphate biosynthetic process"/>
    <property type="evidence" value="ECO:0007669"/>
    <property type="project" value="UniProtKB-UniPathway"/>
</dbReference>
<evidence type="ECO:0000259" key="12">
    <source>
        <dbReference type="Pfam" id="PF02581"/>
    </source>
</evidence>
<comment type="catalytic activity">
    <reaction evidence="9">
        <text>2-(2-carboxy-4-methylthiazol-5-yl)ethyl phosphate + 4-amino-2-methyl-5-(diphosphooxymethyl)pyrimidine + 2 H(+) = thiamine phosphate + CO2 + diphosphate</text>
        <dbReference type="Rhea" id="RHEA:47848"/>
        <dbReference type="ChEBI" id="CHEBI:15378"/>
        <dbReference type="ChEBI" id="CHEBI:16526"/>
        <dbReference type="ChEBI" id="CHEBI:33019"/>
        <dbReference type="ChEBI" id="CHEBI:37575"/>
        <dbReference type="ChEBI" id="CHEBI:57841"/>
        <dbReference type="ChEBI" id="CHEBI:62890"/>
        <dbReference type="EC" id="2.5.1.3"/>
    </reaction>
</comment>
<organism evidence="13">
    <name type="scientific">hydrothermal vent metagenome</name>
    <dbReference type="NCBI Taxonomy" id="652676"/>
    <lineage>
        <taxon>unclassified sequences</taxon>
        <taxon>metagenomes</taxon>
        <taxon>ecological metagenomes</taxon>
    </lineage>
</organism>
<evidence type="ECO:0000256" key="1">
    <source>
        <dbReference type="ARBA" id="ARBA00001946"/>
    </source>
</evidence>
<evidence type="ECO:0000256" key="3">
    <source>
        <dbReference type="ARBA" id="ARBA00012830"/>
    </source>
</evidence>
<evidence type="ECO:0000256" key="9">
    <source>
        <dbReference type="ARBA" id="ARBA00047851"/>
    </source>
</evidence>
<dbReference type="Gene3D" id="3.20.20.70">
    <property type="entry name" value="Aldolase class I"/>
    <property type="match status" value="1"/>
</dbReference>
<dbReference type="GO" id="GO:0005737">
    <property type="term" value="C:cytoplasm"/>
    <property type="evidence" value="ECO:0007669"/>
    <property type="project" value="TreeGrafter"/>
</dbReference>
<evidence type="ECO:0000313" key="13">
    <source>
        <dbReference type="EMBL" id="VAW93727.1"/>
    </source>
</evidence>
<comment type="catalytic activity">
    <reaction evidence="10">
        <text>2-[(2R,5Z)-2-carboxy-4-methylthiazol-5(2H)-ylidene]ethyl phosphate + 4-amino-2-methyl-5-(diphosphooxymethyl)pyrimidine + 2 H(+) = thiamine phosphate + CO2 + diphosphate</text>
        <dbReference type="Rhea" id="RHEA:47844"/>
        <dbReference type="ChEBI" id="CHEBI:15378"/>
        <dbReference type="ChEBI" id="CHEBI:16526"/>
        <dbReference type="ChEBI" id="CHEBI:33019"/>
        <dbReference type="ChEBI" id="CHEBI:37575"/>
        <dbReference type="ChEBI" id="CHEBI:57841"/>
        <dbReference type="ChEBI" id="CHEBI:62899"/>
        <dbReference type="EC" id="2.5.1.3"/>
    </reaction>
</comment>
<dbReference type="CDD" id="cd00564">
    <property type="entry name" value="TMP_TenI"/>
    <property type="match status" value="1"/>
</dbReference>
<keyword evidence="4 13" id="KW-0808">Transferase</keyword>
<sequence>MNKNKLQGLYVITDPSLCATNIIENVEQAILGGAQIIQYRNKTADAQQQLAEAQALQRLCQKHQRVFIINDDITLALAINADGVHLGQTDSSIPLARGQLGKEKIIGVTCHSDLGAAKDAQLQGADYVAFGRFYPSQTKPAAPPAEIDILHQAKAQLQLPIVAIGGVTIENAPTLINAGADMLAVIHAVFAQDNIKQSAQNLSQLF</sequence>
<dbReference type="EC" id="2.5.1.3" evidence="3"/>
<dbReference type="HAMAP" id="MF_00097">
    <property type="entry name" value="TMP_synthase"/>
    <property type="match status" value="1"/>
</dbReference>
<dbReference type="InterPro" id="IPR022998">
    <property type="entry name" value="ThiamineP_synth_TenI"/>
</dbReference>
<keyword evidence="11" id="KW-0175">Coiled coil</keyword>
<keyword evidence="6" id="KW-0460">Magnesium</keyword>
<keyword evidence="5" id="KW-0479">Metal-binding</keyword>
<dbReference type="UniPathway" id="UPA00060">
    <property type="reaction ID" value="UER00141"/>
</dbReference>
<name>A0A3B1A2C3_9ZZZZ</name>
<evidence type="ECO:0000256" key="11">
    <source>
        <dbReference type="SAM" id="Coils"/>
    </source>
</evidence>